<sequence>VYEKLREWKTVLDKGTKELNDEQLKIKDSFLKADEIIFHCQTSQRYSDAKNTSQFESDETTFSQFGIPQRDQDAIYTSQIILIESKLLDREVPS</sequence>
<feature type="non-terminal residue" evidence="1">
    <location>
        <position position="1"/>
    </location>
</feature>
<evidence type="ECO:0000313" key="2">
    <source>
        <dbReference type="Proteomes" id="UP000789702"/>
    </source>
</evidence>
<comment type="caution">
    <text evidence="1">The sequence shown here is derived from an EMBL/GenBank/DDBJ whole genome shotgun (WGS) entry which is preliminary data.</text>
</comment>
<protein>
    <submittedName>
        <fullName evidence="1">10982_t:CDS:1</fullName>
    </submittedName>
</protein>
<accession>A0ACA9MCG2</accession>
<proteinExistence type="predicted"/>
<organism evidence="1 2">
    <name type="scientific">Dentiscutata heterogama</name>
    <dbReference type="NCBI Taxonomy" id="1316150"/>
    <lineage>
        <taxon>Eukaryota</taxon>
        <taxon>Fungi</taxon>
        <taxon>Fungi incertae sedis</taxon>
        <taxon>Mucoromycota</taxon>
        <taxon>Glomeromycotina</taxon>
        <taxon>Glomeromycetes</taxon>
        <taxon>Diversisporales</taxon>
        <taxon>Gigasporaceae</taxon>
        <taxon>Dentiscutata</taxon>
    </lineage>
</organism>
<gene>
    <name evidence="1" type="ORF">DHETER_LOCUS6313</name>
</gene>
<dbReference type="EMBL" id="CAJVPU010007835">
    <property type="protein sequence ID" value="CAG8577189.1"/>
    <property type="molecule type" value="Genomic_DNA"/>
</dbReference>
<dbReference type="Proteomes" id="UP000789702">
    <property type="component" value="Unassembled WGS sequence"/>
</dbReference>
<name>A0ACA9MCG2_9GLOM</name>
<keyword evidence="2" id="KW-1185">Reference proteome</keyword>
<reference evidence="1" key="1">
    <citation type="submission" date="2021-06" db="EMBL/GenBank/DDBJ databases">
        <authorList>
            <person name="Kallberg Y."/>
            <person name="Tangrot J."/>
            <person name="Rosling A."/>
        </authorList>
    </citation>
    <scope>NUCLEOTIDE SEQUENCE</scope>
    <source>
        <strain evidence="1">IL203A</strain>
    </source>
</reference>
<evidence type="ECO:0000313" key="1">
    <source>
        <dbReference type="EMBL" id="CAG8577189.1"/>
    </source>
</evidence>